<reference evidence="2" key="1">
    <citation type="submission" date="2014-09" db="EMBL/GenBank/DDBJ databases">
        <authorList>
            <person name="Magalhaes I.L.F."/>
            <person name="Oliveira U."/>
            <person name="Santos F.R."/>
            <person name="Vidigal T.H.D.A."/>
            <person name="Brescovit A.D."/>
            <person name="Santos A.J."/>
        </authorList>
    </citation>
    <scope>NUCLEOTIDE SEQUENCE</scope>
    <source>
        <tissue evidence="2">Shoot tissue taken approximately 20 cm above the soil surface</tissue>
    </source>
</reference>
<evidence type="ECO:0000256" key="1">
    <source>
        <dbReference type="SAM" id="MobiDB-lite"/>
    </source>
</evidence>
<protein>
    <submittedName>
        <fullName evidence="2">Uncharacterized protein</fullName>
    </submittedName>
</protein>
<proteinExistence type="predicted"/>
<reference evidence="2" key="2">
    <citation type="journal article" date="2015" name="Data Brief">
        <title>Shoot transcriptome of the giant reed, Arundo donax.</title>
        <authorList>
            <person name="Barrero R.A."/>
            <person name="Guerrero F.D."/>
            <person name="Moolhuijzen P."/>
            <person name="Goolsby J.A."/>
            <person name="Tidwell J."/>
            <person name="Bellgard S.E."/>
            <person name="Bellgard M.I."/>
        </authorList>
    </citation>
    <scope>NUCLEOTIDE SEQUENCE</scope>
    <source>
        <tissue evidence="2">Shoot tissue taken approximately 20 cm above the soil surface</tissue>
    </source>
</reference>
<dbReference type="AlphaFoldDB" id="A0A0A9DVA6"/>
<accession>A0A0A9DVA6</accession>
<dbReference type="EMBL" id="GBRH01208310">
    <property type="protein sequence ID" value="JAD89585.1"/>
    <property type="molecule type" value="Transcribed_RNA"/>
</dbReference>
<feature type="compositionally biased region" description="Polar residues" evidence="1">
    <location>
        <begin position="23"/>
        <end position="43"/>
    </location>
</feature>
<evidence type="ECO:0000313" key="2">
    <source>
        <dbReference type="EMBL" id="JAD89585.1"/>
    </source>
</evidence>
<sequence length="50" mass="5327">MSTGSAIPSAVSALHRPPRRTVMKSSPGNEVPTKNQSLKSGNRSFRCGGW</sequence>
<feature type="region of interest" description="Disordered" evidence="1">
    <location>
        <begin position="1"/>
        <end position="50"/>
    </location>
</feature>
<organism evidence="2">
    <name type="scientific">Arundo donax</name>
    <name type="common">Giant reed</name>
    <name type="synonym">Donax arundinaceus</name>
    <dbReference type="NCBI Taxonomy" id="35708"/>
    <lineage>
        <taxon>Eukaryota</taxon>
        <taxon>Viridiplantae</taxon>
        <taxon>Streptophyta</taxon>
        <taxon>Embryophyta</taxon>
        <taxon>Tracheophyta</taxon>
        <taxon>Spermatophyta</taxon>
        <taxon>Magnoliopsida</taxon>
        <taxon>Liliopsida</taxon>
        <taxon>Poales</taxon>
        <taxon>Poaceae</taxon>
        <taxon>PACMAD clade</taxon>
        <taxon>Arundinoideae</taxon>
        <taxon>Arundineae</taxon>
        <taxon>Arundo</taxon>
    </lineage>
</organism>
<name>A0A0A9DVA6_ARUDO</name>